<accession>A0ACB9JV73</accession>
<evidence type="ECO:0000313" key="1">
    <source>
        <dbReference type="EMBL" id="KAI3823935.1"/>
    </source>
</evidence>
<gene>
    <name evidence="1" type="ORF">L1987_05381</name>
</gene>
<proteinExistence type="predicted"/>
<comment type="caution">
    <text evidence="1">The sequence shown here is derived from an EMBL/GenBank/DDBJ whole genome shotgun (WGS) entry which is preliminary data.</text>
</comment>
<protein>
    <submittedName>
        <fullName evidence="1">Uncharacterized protein</fullName>
    </submittedName>
</protein>
<reference evidence="1 2" key="2">
    <citation type="journal article" date="2022" name="Mol. Ecol. Resour.">
        <title>The genomes of chicory, endive, great burdock and yacon provide insights into Asteraceae paleo-polyploidization history and plant inulin production.</title>
        <authorList>
            <person name="Fan W."/>
            <person name="Wang S."/>
            <person name="Wang H."/>
            <person name="Wang A."/>
            <person name="Jiang F."/>
            <person name="Liu H."/>
            <person name="Zhao H."/>
            <person name="Xu D."/>
            <person name="Zhang Y."/>
        </authorList>
    </citation>
    <scope>NUCLEOTIDE SEQUENCE [LARGE SCALE GENOMIC DNA]</scope>
    <source>
        <strain evidence="2">cv. Yunnan</strain>
        <tissue evidence="1">Leaves</tissue>
    </source>
</reference>
<evidence type="ECO:0000313" key="2">
    <source>
        <dbReference type="Proteomes" id="UP001056120"/>
    </source>
</evidence>
<dbReference type="Proteomes" id="UP001056120">
    <property type="component" value="Linkage Group LG02"/>
</dbReference>
<reference evidence="2" key="1">
    <citation type="journal article" date="2022" name="Mol. Ecol. Resour.">
        <title>The genomes of chicory, endive, great burdock and yacon provide insights into Asteraceae palaeo-polyploidization history and plant inulin production.</title>
        <authorList>
            <person name="Fan W."/>
            <person name="Wang S."/>
            <person name="Wang H."/>
            <person name="Wang A."/>
            <person name="Jiang F."/>
            <person name="Liu H."/>
            <person name="Zhao H."/>
            <person name="Xu D."/>
            <person name="Zhang Y."/>
        </authorList>
    </citation>
    <scope>NUCLEOTIDE SEQUENCE [LARGE SCALE GENOMIC DNA]</scope>
    <source>
        <strain evidence="2">cv. Yunnan</strain>
    </source>
</reference>
<organism evidence="1 2">
    <name type="scientific">Smallanthus sonchifolius</name>
    <dbReference type="NCBI Taxonomy" id="185202"/>
    <lineage>
        <taxon>Eukaryota</taxon>
        <taxon>Viridiplantae</taxon>
        <taxon>Streptophyta</taxon>
        <taxon>Embryophyta</taxon>
        <taxon>Tracheophyta</taxon>
        <taxon>Spermatophyta</taxon>
        <taxon>Magnoliopsida</taxon>
        <taxon>eudicotyledons</taxon>
        <taxon>Gunneridae</taxon>
        <taxon>Pentapetalae</taxon>
        <taxon>asterids</taxon>
        <taxon>campanulids</taxon>
        <taxon>Asterales</taxon>
        <taxon>Asteraceae</taxon>
        <taxon>Asteroideae</taxon>
        <taxon>Heliantheae alliance</taxon>
        <taxon>Millerieae</taxon>
        <taxon>Smallanthus</taxon>
    </lineage>
</organism>
<sequence>MVYSSTLFSHHVRFTINQRSNPNTKLYKQNNRRTLTASALGVDTFDGTTLAATPSISFSPARPPRQRLLGQIGCEELLGSWSLTDMKKKGL</sequence>
<name>A0ACB9JV73_9ASTR</name>
<keyword evidence="2" id="KW-1185">Reference proteome</keyword>
<dbReference type="EMBL" id="CM042019">
    <property type="protein sequence ID" value="KAI3823935.1"/>
    <property type="molecule type" value="Genomic_DNA"/>
</dbReference>